<dbReference type="RefSeq" id="YP_009831949.1">
    <property type="nucleotide sequence ID" value="NC_048651.1"/>
</dbReference>
<feature type="transmembrane region" description="Helical" evidence="1">
    <location>
        <begin position="81"/>
        <end position="102"/>
    </location>
</feature>
<keyword evidence="1" id="KW-0472">Membrane</keyword>
<protein>
    <submittedName>
        <fullName evidence="2">Uncharacterized protein</fullName>
    </submittedName>
</protein>
<evidence type="ECO:0000313" key="2">
    <source>
        <dbReference type="EMBL" id="APC46485.1"/>
    </source>
</evidence>
<organism evidence="2 3">
    <name type="scientific">Aeribacillus phage AP45</name>
    <dbReference type="NCBI Taxonomy" id="1913112"/>
    <lineage>
        <taxon>Viruses</taxon>
        <taxon>Duplodnaviria</taxon>
        <taxon>Heunggongvirae</taxon>
        <taxon>Uroviricota</taxon>
        <taxon>Caudoviricetes</taxon>
        <taxon>Kamchatkavirus</taxon>
        <taxon>Kamchatkavirus AP45</taxon>
    </lineage>
</organism>
<keyword evidence="1" id="KW-1133">Transmembrane helix</keyword>
<dbReference type="Proteomes" id="UP000224836">
    <property type="component" value="Segment"/>
</dbReference>
<evidence type="ECO:0000313" key="3">
    <source>
        <dbReference type="Proteomes" id="UP000224836"/>
    </source>
</evidence>
<keyword evidence="3" id="KW-1185">Reference proteome</keyword>
<keyword evidence="1" id="KW-0812">Transmembrane</keyword>
<feature type="transmembrane region" description="Helical" evidence="1">
    <location>
        <begin position="41"/>
        <end position="60"/>
    </location>
</feature>
<proteinExistence type="predicted"/>
<dbReference type="GeneID" id="55601640"/>
<feature type="transmembrane region" description="Helical" evidence="1">
    <location>
        <begin position="7"/>
        <end position="29"/>
    </location>
</feature>
<reference evidence="3" key="1">
    <citation type="submission" date="2016-10" db="EMBL/GenBank/DDBJ databases">
        <authorList>
            <person name="de Groot N.N."/>
        </authorList>
    </citation>
    <scope>NUCLEOTIDE SEQUENCE [LARGE SCALE GENOMIC DNA]</scope>
</reference>
<dbReference type="KEGG" id="vg:55601640"/>
<evidence type="ECO:0000256" key="1">
    <source>
        <dbReference type="SAM" id="Phobius"/>
    </source>
</evidence>
<accession>A0A1L2JY43</accession>
<dbReference type="EMBL" id="KX965989">
    <property type="protein sequence ID" value="APC46485.1"/>
    <property type="molecule type" value="Genomic_DNA"/>
</dbReference>
<sequence length="168" mass="19116">MRISYKVFGVSLIISVISGVLVYKFTSLYKIDGFDKALESVLQFSSISLGFYGTCMSVLASIFNTKVVKGIMKDKEDRMEFIIIACSTLIIGFLTVITTIVYQVMIENKNVSNLCLDLISSFWSSVCVMFICTIFLFTIISFLIFFNNKDEEYNSNNVYNPQLKNNRN</sequence>
<feature type="transmembrane region" description="Helical" evidence="1">
    <location>
        <begin position="122"/>
        <end position="146"/>
    </location>
</feature>
<name>A0A1L2JY43_9CAUD</name>